<dbReference type="FunFam" id="1.10.630.10:FF:000006">
    <property type="entry name" value="Cytochrome P450 302a1, mitochondrial"/>
    <property type="match status" value="1"/>
</dbReference>
<dbReference type="STRING" id="1965070.A0A3S3Q475"/>
<dbReference type="PRINTS" id="PR00385">
    <property type="entry name" value="P450"/>
</dbReference>
<dbReference type="InterPro" id="IPR050479">
    <property type="entry name" value="CYP11_CYP27_families"/>
</dbReference>
<evidence type="ECO:0000256" key="9">
    <source>
        <dbReference type="RuleBase" id="RU000461"/>
    </source>
</evidence>
<dbReference type="GO" id="GO:0020037">
    <property type="term" value="F:heme binding"/>
    <property type="evidence" value="ECO:0007669"/>
    <property type="project" value="InterPro"/>
</dbReference>
<keyword evidence="3 8" id="KW-0349">Heme</keyword>
<comment type="cofactor">
    <cofactor evidence="1 8">
        <name>heme</name>
        <dbReference type="ChEBI" id="CHEBI:30413"/>
    </cofactor>
</comment>
<keyword evidence="11" id="KW-1185">Reference proteome</keyword>
<dbReference type="GO" id="GO:0005506">
    <property type="term" value="F:iron ion binding"/>
    <property type="evidence" value="ECO:0007669"/>
    <property type="project" value="InterPro"/>
</dbReference>
<organism evidence="10 11">
    <name type="scientific">Dinothrombium tinctorium</name>
    <dbReference type="NCBI Taxonomy" id="1965070"/>
    <lineage>
        <taxon>Eukaryota</taxon>
        <taxon>Metazoa</taxon>
        <taxon>Ecdysozoa</taxon>
        <taxon>Arthropoda</taxon>
        <taxon>Chelicerata</taxon>
        <taxon>Arachnida</taxon>
        <taxon>Acari</taxon>
        <taxon>Acariformes</taxon>
        <taxon>Trombidiformes</taxon>
        <taxon>Prostigmata</taxon>
        <taxon>Anystina</taxon>
        <taxon>Parasitengona</taxon>
        <taxon>Trombidioidea</taxon>
        <taxon>Trombidiidae</taxon>
        <taxon>Dinothrombium</taxon>
    </lineage>
</organism>
<dbReference type="CDD" id="cd11054">
    <property type="entry name" value="CYP24A1-like"/>
    <property type="match status" value="1"/>
</dbReference>
<dbReference type="OrthoDB" id="3945418at2759"/>
<dbReference type="GO" id="GO:0004497">
    <property type="term" value="F:monooxygenase activity"/>
    <property type="evidence" value="ECO:0007669"/>
    <property type="project" value="UniProtKB-KW"/>
</dbReference>
<evidence type="ECO:0000256" key="1">
    <source>
        <dbReference type="ARBA" id="ARBA00001971"/>
    </source>
</evidence>
<dbReference type="PROSITE" id="PS00086">
    <property type="entry name" value="CYTOCHROME_P450"/>
    <property type="match status" value="1"/>
</dbReference>
<dbReference type="PANTHER" id="PTHR24279">
    <property type="entry name" value="CYTOCHROME P450"/>
    <property type="match status" value="1"/>
</dbReference>
<dbReference type="InterPro" id="IPR017972">
    <property type="entry name" value="Cyt_P450_CS"/>
</dbReference>
<keyword evidence="5 9" id="KW-0560">Oxidoreductase</keyword>
<sequence>MFHSKASFNLRHASNSVRTVNSFLSTCLNNLQKGEVKPFNEIPGPAPSLPLFGTSWQYYVGRYNLFKFHEANIDKYHRYGPIVKEEFEGRKPVVLVFEPKDFETVFRSQGKYPIRPPNEFVCHFRKHNPDKYPTVGISNLQGEEWLAERKPLSSAFSKHIIDKCFPPQNKIAEDFVDYLWKIRDANNVVNNVQEETYLLSIEALSMLCFNSRLNCFSQKASIDGKQLIAATKKLFESYQELYYGLPVWKIAPKFSKAYQKYVRAEEAIYNLTSKYIVNAMEKGNGESVLELLLSSKKLSEKEVRTTIIDFLAGGTTTTSTTMAYTLQNLANNFTAQKRLQEELDSSLSDSESLTLDKLNSFSYLKACVKEVFRLSSTIPSIVRILPEDVVLSGYRVPAGTPIFCCSYVTSRVSKFFEEPLKFKPERWFRHSRTHNPYSSLPFGFGTRQCIGRWFSELLLHTATANILRKYKLESVTADVESIHSFILVPESPIKIKITPRK</sequence>
<dbReference type="Proteomes" id="UP000285301">
    <property type="component" value="Unassembled WGS sequence"/>
</dbReference>
<proteinExistence type="inferred from homology"/>
<feature type="binding site" description="axial binding residue" evidence="8">
    <location>
        <position position="449"/>
    </location>
    <ligand>
        <name>heme</name>
        <dbReference type="ChEBI" id="CHEBI:30413"/>
    </ligand>
    <ligandPart>
        <name>Fe</name>
        <dbReference type="ChEBI" id="CHEBI:18248"/>
    </ligandPart>
</feature>
<name>A0A3S3Q475_9ACAR</name>
<evidence type="ECO:0000313" key="10">
    <source>
        <dbReference type="EMBL" id="RWS13646.1"/>
    </source>
</evidence>
<dbReference type="InterPro" id="IPR036396">
    <property type="entry name" value="Cyt_P450_sf"/>
</dbReference>
<dbReference type="InterPro" id="IPR001128">
    <property type="entry name" value="Cyt_P450"/>
</dbReference>
<dbReference type="SUPFAM" id="SSF48264">
    <property type="entry name" value="Cytochrome P450"/>
    <property type="match status" value="1"/>
</dbReference>
<dbReference type="Gene3D" id="1.10.630.10">
    <property type="entry name" value="Cytochrome P450"/>
    <property type="match status" value="1"/>
</dbReference>
<evidence type="ECO:0000313" key="11">
    <source>
        <dbReference type="Proteomes" id="UP000285301"/>
    </source>
</evidence>
<reference evidence="10 11" key="1">
    <citation type="journal article" date="2018" name="Gigascience">
        <title>Genomes of trombidid mites reveal novel predicted allergens and laterally-transferred genes associated with secondary metabolism.</title>
        <authorList>
            <person name="Dong X."/>
            <person name="Chaisiri K."/>
            <person name="Xia D."/>
            <person name="Armstrong S.D."/>
            <person name="Fang Y."/>
            <person name="Donnelly M.J."/>
            <person name="Kadowaki T."/>
            <person name="McGarry J.W."/>
            <person name="Darby A.C."/>
            <person name="Makepeace B.L."/>
        </authorList>
    </citation>
    <scope>NUCLEOTIDE SEQUENCE [LARGE SCALE GENOMIC DNA]</scope>
    <source>
        <strain evidence="10">UoL-WK</strain>
    </source>
</reference>
<keyword evidence="6 8" id="KW-0408">Iron</keyword>
<evidence type="ECO:0000256" key="5">
    <source>
        <dbReference type="ARBA" id="ARBA00023002"/>
    </source>
</evidence>
<dbReference type="GO" id="GO:0016705">
    <property type="term" value="F:oxidoreductase activity, acting on paired donors, with incorporation or reduction of molecular oxygen"/>
    <property type="evidence" value="ECO:0007669"/>
    <property type="project" value="InterPro"/>
</dbReference>
<comment type="caution">
    <text evidence="10">The sequence shown here is derived from an EMBL/GenBank/DDBJ whole genome shotgun (WGS) entry which is preliminary data.</text>
</comment>
<dbReference type="PRINTS" id="PR00463">
    <property type="entry name" value="EP450I"/>
</dbReference>
<comment type="similarity">
    <text evidence="2 9">Belongs to the cytochrome P450 family.</text>
</comment>
<evidence type="ECO:0000256" key="6">
    <source>
        <dbReference type="ARBA" id="ARBA00023004"/>
    </source>
</evidence>
<evidence type="ECO:0000256" key="3">
    <source>
        <dbReference type="ARBA" id="ARBA00022617"/>
    </source>
</evidence>
<evidence type="ECO:0000256" key="4">
    <source>
        <dbReference type="ARBA" id="ARBA00022723"/>
    </source>
</evidence>
<dbReference type="Pfam" id="PF00067">
    <property type="entry name" value="p450"/>
    <property type="match status" value="1"/>
</dbReference>
<gene>
    <name evidence="10" type="ORF">B4U79_14663</name>
</gene>
<dbReference type="EMBL" id="NCKU01000928">
    <property type="protein sequence ID" value="RWS13646.1"/>
    <property type="molecule type" value="Genomic_DNA"/>
</dbReference>
<evidence type="ECO:0000256" key="7">
    <source>
        <dbReference type="ARBA" id="ARBA00023033"/>
    </source>
</evidence>
<dbReference type="AlphaFoldDB" id="A0A3S3Q475"/>
<dbReference type="InterPro" id="IPR002401">
    <property type="entry name" value="Cyt_P450_E_grp-I"/>
</dbReference>
<keyword evidence="7 9" id="KW-0503">Monooxygenase</keyword>
<dbReference type="PANTHER" id="PTHR24279:SF120">
    <property type="entry name" value="CYTOCHROME P450"/>
    <property type="match status" value="1"/>
</dbReference>
<keyword evidence="4 8" id="KW-0479">Metal-binding</keyword>
<protein>
    <submittedName>
        <fullName evidence="10">Cytochrome P450-like protein</fullName>
    </submittedName>
</protein>
<evidence type="ECO:0000256" key="2">
    <source>
        <dbReference type="ARBA" id="ARBA00010617"/>
    </source>
</evidence>
<accession>A0A3S3Q475</accession>
<evidence type="ECO:0000256" key="8">
    <source>
        <dbReference type="PIRSR" id="PIRSR602401-1"/>
    </source>
</evidence>